<reference evidence="1 2" key="1">
    <citation type="submission" date="2017-01" db="EMBL/GenBank/DDBJ databases">
        <authorList>
            <person name="Mah S.A."/>
            <person name="Swanson W.J."/>
            <person name="Moy G.W."/>
            <person name="Vacquier V.D."/>
        </authorList>
    </citation>
    <scope>NUCLEOTIDE SEQUENCE [LARGE SCALE GENOMIC DNA]</scope>
    <source>
        <strain evidence="1 2">DCY110</strain>
    </source>
</reference>
<dbReference type="KEGG" id="rhy:RD110_09090"/>
<dbReference type="STRING" id="1842727.RD110_09090"/>
<keyword evidence="2" id="KW-1185">Reference proteome</keyword>
<evidence type="ECO:0000313" key="1">
    <source>
        <dbReference type="EMBL" id="APW37328.1"/>
    </source>
</evidence>
<proteinExistence type="predicted"/>
<evidence type="ECO:0000313" key="2">
    <source>
        <dbReference type="Proteomes" id="UP000186609"/>
    </source>
</evidence>
<dbReference type="RefSeq" id="WP_076198739.1">
    <property type="nucleotide sequence ID" value="NZ_CP019236.1"/>
</dbReference>
<organism evidence="1 2">
    <name type="scientific">Rhodoferax koreensis</name>
    <dbReference type="NCBI Taxonomy" id="1842727"/>
    <lineage>
        <taxon>Bacteria</taxon>
        <taxon>Pseudomonadati</taxon>
        <taxon>Pseudomonadota</taxon>
        <taxon>Betaproteobacteria</taxon>
        <taxon>Burkholderiales</taxon>
        <taxon>Comamonadaceae</taxon>
        <taxon>Rhodoferax</taxon>
    </lineage>
</organism>
<dbReference type="SUPFAM" id="SSF53335">
    <property type="entry name" value="S-adenosyl-L-methionine-dependent methyltransferases"/>
    <property type="match status" value="1"/>
</dbReference>
<evidence type="ECO:0008006" key="3">
    <source>
        <dbReference type="Google" id="ProtNLM"/>
    </source>
</evidence>
<dbReference type="AlphaFoldDB" id="A0A1P8JUC5"/>
<dbReference type="Proteomes" id="UP000186609">
    <property type="component" value="Chromosome"/>
</dbReference>
<sequence length="193" mass="21776">MKLNLGSGAKTIDGFLNVDKYPTATTDLVVDLEATPWPWENDSVDEVKFIHSLEHMGRDTETYLNIIRELYRVCRNGAVIAIHVPHPRHDNYLGDPTHVRPITPQSLTLFDRQKNDEWAAGGISSATPLAHYIGVDFWISQLTTVLDPVYYQKYASGELSMDQLNERARELNNVIAEYHITWTVRKPATAGAA</sequence>
<name>A0A1P8JUC5_9BURK</name>
<protein>
    <recommendedName>
        <fullName evidence="3">Methyltransferase type 11 domain-containing protein</fullName>
    </recommendedName>
</protein>
<dbReference type="InterPro" id="IPR029063">
    <property type="entry name" value="SAM-dependent_MTases_sf"/>
</dbReference>
<gene>
    <name evidence="1" type="ORF">RD110_09090</name>
</gene>
<dbReference type="Gene3D" id="3.40.50.150">
    <property type="entry name" value="Vaccinia Virus protein VP39"/>
    <property type="match status" value="1"/>
</dbReference>
<dbReference type="EMBL" id="CP019236">
    <property type="protein sequence ID" value="APW37328.1"/>
    <property type="molecule type" value="Genomic_DNA"/>
</dbReference>
<accession>A0A1P8JUC5</accession>